<feature type="region of interest" description="Disordered" evidence="1">
    <location>
        <begin position="1"/>
        <end position="43"/>
    </location>
</feature>
<dbReference type="Proteomes" id="UP000033710">
    <property type="component" value="Unassembled WGS sequence"/>
</dbReference>
<sequence>MVSQLGLWVKGSLQPENDERVPRRKREENNHQGSPAGPAADVRGGIYATLQHTQRSRKDVPLHCHCFLYQQRQPLSTKVDWRIHDSRARRRCTYAPNNTAAQRTSDRALLTDQVRITGAHGLELGQAVVASPALAVPHLYDVCMLYLAAEANEN</sequence>
<evidence type="ECO:0000313" key="2">
    <source>
        <dbReference type="EMBL" id="KJR87095.1"/>
    </source>
</evidence>
<evidence type="ECO:0000256" key="1">
    <source>
        <dbReference type="SAM" id="MobiDB-lite"/>
    </source>
</evidence>
<name>A0A0F2ME32_SPOSC</name>
<dbReference type="RefSeq" id="XP_016589771.1">
    <property type="nucleotide sequence ID" value="XM_016728905.1"/>
</dbReference>
<dbReference type="EMBL" id="AXCR01000005">
    <property type="protein sequence ID" value="KJR87095.1"/>
    <property type="molecule type" value="Genomic_DNA"/>
</dbReference>
<accession>A0A0F2ME32</accession>
<gene>
    <name evidence="2" type="ORF">SPSK_02007</name>
</gene>
<proteinExistence type="predicted"/>
<evidence type="ECO:0000313" key="3">
    <source>
        <dbReference type="Proteomes" id="UP000033710"/>
    </source>
</evidence>
<dbReference type="AlphaFoldDB" id="A0A0F2ME32"/>
<reference evidence="2 3" key="2">
    <citation type="journal article" date="2015" name="Eukaryot. Cell">
        <title>Asexual propagation of a virulent clone complex in a human and feline outbreak of sporotrichosis.</title>
        <authorList>
            <person name="Teixeira Mde M."/>
            <person name="Rodrigues A.M."/>
            <person name="Tsui C.K."/>
            <person name="de Almeida L.G."/>
            <person name="Van Diepeningen A.D."/>
            <person name="van den Ende B.G."/>
            <person name="Fernandes G.F."/>
            <person name="Kano R."/>
            <person name="Hamelin R.C."/>
            <person name="Lopes-Bezerra L.M."/>
            <person name="Vasconcelos A.T."/>
            <person name="de Hoog S."/>
            <person name="de Camargo Z.P."/>
            <person name="Felipe M.S."/>
        </authorList>
    </citation>
    <scope>NUCLEOTIDE SEQUENCE [LARGE SCALE GENOMIC DNA]</scope>
    <source>
        <strain evidence="2 3">1099-18</strain>
    </source>
</reference>
<protein>
    <submittedName>
        <fullName evidence="2">Uncharacterized protein</fullName>
    </submittedName>
</protein>
<dbReference type="VEuPathDB" id="FungiDB:SPSK_02007"/>
<comment type="caution">
    <text evidence="2">The sequence shown here is derived from an EMBL/GenBank/DDBJ whole genome shotgun (WGS) entry which is preliminary data.</text>
</comment>
<feature type="compositionally biased region" description="Basic and acidic residues" evidence="1">
    <location>
        <begin position="17"/>
        <end position="30"/>
    </location>
</feature>
<reference evidence="2 3" key="1">
    <citation type="journal article" date="2014" name="BMC Genomics">
        <title>Comparative genomics of the major fungal agents of human and animal Sporotrichosis: Sporothrix schenckii and Sporothrix brasiliensis.</title>
        <authorList>
            <person name="Teixeira M.M."/>
            <person name="de Almeida L.G."/>
            <person name="Kubitschek-Barreira P."/>
            <person name="Alves F.L."/>
            <person name="Kioshima E.S."/>
            <person name="Abadio A.K."/>
            <person name="Fernandes L."/>
            <person name="Derengowski L.S."/>
            <person name="Ferreira K.S."/>
            <person name="Souza R.C."/>
            <person name="Ruiz J.C."/>
            <person name="de Andrade N.C."/>
            <person name="Paes H.C."/>
            <person name="Nicola A.M."/>
            <person name="Albuquerque P."/>
            <person name="Gerber A.L."/>
            <person name="Martins V.P."/>
            <person name="Peconick L.D."/>
            <person name="Neto A.V."/>
            <person name="Chaucanez C.B."/>
            <person name="Silva P.A."/>
            <person name="Cunha O.L."/>
            <person name="de Oliveira F.F."/>
            <person name="dos Santos T.C."/>
            <person name="Barros A.L."/>
            <person name="Soares M.A."/>
            <person name="de Oliveira L.M."/>
            <person name="Marini M.M."/>
            <person name="Villalobos-Duno H."/>
            <person name="Cunha M.M."/>
            <person name="de Hoog S."/>
            <person name="da Silveira J.F."/>
            <person name="Henrissat B."/>
            <person name="Nino-Vega G.A."/>
            <person name="Cisalpino P.S."/>
            <person name="Mora-Montes H.M."/>
            <person name="Almeida S.R."/>
            <person name="Stajich J.E."/>
            <person name="Lopes-Bezerra L.M."/>
            <person name="Vasconcelos A.T."/>
            <person name="Felipe M.S."/>
        </authorList>
    </citation>
    <scope>NUCLEOTIDE SEQUENCE [LARGE SCALE GENOMIC DNA]</scope>
    <source>
        <strain evidence="2 3">1099-18</strain>
    </source>
</reference>
<dbReference type="GeneID" id="27664182"/>
<organism evidence="2 3">
    <name type="scientific">Sporothrix schenckii 1099-18</name>
    <dbReference type="NCBI Taxonomy" id="1397361"/>
    <lineage>
        <taxon>Eukaryota</taxon>
        <taxon>Fungi</taxon>
        <taxon>Dikarya</taxon>
        <taxon>Ascomycota</taxon>
        <taxon>Pezizomycotina</taxon>
        <taxon>Sordariomycetes</taxon>
        <taxon>Sordariomycetidae</taxon>
        <taxon>Ophiostomatales</taxon>
        <taxon>Ophiostomataceae</taxon>
        <taxon>Sporothrix</taxon>
    </lineage>
</organism>
<dbReference type="KEGG" id="ssck:SPSK_02007"/>